<feature type="domain" description="Copine C-terminal" evidence="1">
    <location>
        <begin position="53"/>
        <end position="183"/>
    </location>
</feature>
<organism evidence="2 3">
    <name type="scientific">Carex littledalei</name>
    <dbReference type="NCBI Taxonomy" id="544730"/>
    <lineage>
        <taxon>Eukaryota</taxon>
        <taxon>Viridiplantae</taxon>
        <taxon>Streptophyta</taxon>
        <taxon>Embryophyta</taxon>
        <taxon>Tracheophyta</taxon>
        <taxon>Spermatophyta</taxon>
        <taxon>Magnoliopsida</taxon>
        <taxon>Liliopsida</taxon>
        <taxon>Poales</taxon>
        <taxon>Cyperaceae</taxon>
        <taxon>Cyperoideae</taxon>
        <taxon>Cariceae</taxon>
        <taxon>Carex</taxon>
        <taxon>Carex subgen. Euthyceras</taxon>
    </lineage>
</organism>
<comment type="caution">
    <text evidence="2">The sequence shown here is derived from an EMBL/GenBank/DDBJ whole genome shotgun (WGS) entry which is preliminary data.</text>
</comment>
<reference evidence="2" key="1">
    <citation type="submission" date="2020-01" db="EMBL/GenBank/DDBJ databases">
        <title>Genome sequence of Kobresia littledalei, the first chromosome-level genome in the family Cyperaceae.</title>
        <authorList>
            <person name="Qu G."/>
        </authorList>
    </citation>
    <scope>NUCLEOTIDE SEQUENCE</scope>
    <source>
        <strain evidence="2">C.B.Clarke</strain>
        <tissue evidence="2">Leaf</tissue>
    </source>
</reference>
<dbReference type="SUPFAM" id="SSF53300">
    <property type="entry name" value="vWA-like"/>
    <property type="match status" value="1"/>
</dbReference>
<dbReference type="OrthoDB" id="5855668at2759"/>
<proteinExistence type="predicted"/>
<dbReference type="PANTHER" id="PTHR45751">
    <property type="entry name" value="COPINE FAMILY PROTEIN 1"/>
    <property type="match status" value="1"/>
</dbReference>
<dbReference type="PANTHER" id="PTHR45751:SF46">
    <property type="entry name" value="RING-TYPE DOMAIN-CONTAINING PROTEIN"/>
    <property type="match status" value="1"/>
</dbReference>
<dbReference type="AlphaFoldDB" id="A0A833R0K2"/>
<dbReference type="Pfam" id="PF07002">
    <property type="entry name" value="Copine"/>
    <property type="match status" value="1"/>
</dbReference>
<dbReference type="GO" id="GO:0016567">
    <property type="term" value="P:protein ubiquitination"/>
    <property type="evidence" value="ECO:0007669"/>
    <property type="project" value="TreeGrafter"/>
</dbReference>
<sequence>MNYSLSKTLPSNPYSRIPDNYRSWEQVVEALQKANLESSNLIIGIDFTKSNEWTGPTSFAPIIDKAVDIVIRSGYLYHVLLIIADGQVTASDSENLSYQEECTKAAIQKASNLPLSIVLVGVGDGPWDLANNYDDYLCSRHFDNFQFVNFTEIMSMNMPDSAKEAQFALQALMEIPLQYAAIQGLGILGAPPRRSIPQISSGAGFESVAETFDHPVVYDANQEIRSMPLLAHIQGGLHRVQSNRFRRGSSRISRAVSSFSRLLGLHFRFLGTETDNLEETDDLER</sequence>
<dbReference type="GO" id="GO:0005634">
    <property type="term" value="C:nucleus"/>
    <property type="evidence" value="ECO:0007669"/>
    <property type="project" value="TreeGrafter"/>
</dbReference>
<dbReference type="EMBL" id="SWLB01000007">
    <property type="protein sequence ID" value="KAF3336325.1"/>
    <property type="molecule type" value="Genomic_DNA"/>
</dbReference>
<protein>
    <recommendedName>
        <fullName evidence="1">Copine C-terminal domain-containing protein</fullName>
    </recommendedName>
</protein>
<accession>A0A833R0K2</accession>
<evidence type="ECO:0000313" key="3">
    <source>
        <dbReference type="Proteomes" id="UP000623129"/>
    </source>
</evidence>
<name>A0A833R0K2_9POAL</name>
<evidence type="ECO:0000259" key="1">
    <source>
        <dbReference type="Pfam" id="PF07002"/>
    </source>
</evidence>
<dbReference type="Proteomes" id="UP000623129">
    <property type="component" value="Unassembled WGS sequence"/>
</dbReference>
<evidence type="ECO:0000313" key="2">
    <source>
        <dbReference type="EMBL" id="KAF3336325.1"/>
    </source>
</evidence>
<dbReference type="InterPro" id="IPR052079">
    <property type="entry name" value="E3_ligase/Copine_domain"/>
</dbReference>
<dbReference type="InterPro" id="IPR010734">
    <property type="entry name" value="Copine_C"/>
</dbReference>
<gene>
    <name evidence="2" type="ORF">FCM35_KLT18911</name>
</gene>
<dbReference type="InterPro" id="IPR036465">
    <property type="entry name" value="vWFA_dom_sf"/>
</dbReference>
<keyword evidence="3" id="KW-1185">Reference proteome</keyword>
<dbReference type="GO" id="GO:0004842">
    <property type="term" value="F:ubiquitin-protein transferase activity"/>
    <property type="evidence" value="ECO:0007669"/>
    <property type="project" value="TreeGrafter"/>
</dbReference>